<organism evidence="2 3">
    <name type="scientific">Sedimentisphaera cyanobacteriorum</name>
    <dbReference type="NCBI Taxonomy" id="1940790"/>
    <lineage>
        <taxon>Bacteria</taxon>
        <taxon>Pseudomonadati</taxon>
        <taxon>Planctomycetota</taxon>
        <taxon>Phycisphaerae</taxon>
        <taxon>Sedimentisphaerales</taxon>
        <taxon>Sedimentisphaeraceae</taxon>
        <taxon>Sedimentisphaera</taxon>
    </lineage>
</organism>
<reference evidence="3" key="1">
    <citation type="submission" date="2017-02" db="EMBL/GenBank/DDBJ databases">
        <title>Comparative genomics and description of representatives of a novel lineage of planctomycetes thriving in anoxic sediments.</title>
        <authorList>
            <person name="Spring S."/>
            <person name="Bunk B."/>
            <person name="Sproer C."/>
            <person name="Klenk H.-P."/>
        </authorList>
    </citation>
    <scope>NUCLEOTIDE SEQUENCE [LARGE SCALE GENOMIC DNA]</scope>
    <source>
        <strain evidence="3">L21-RPul-D3</strain>
    </source>
</reference>
<keyword evidence="3" id="KW-1185">Reference proteome</keyword>
<dbReference type="AlphaFoldDB" id="A0A1Q2HRX6"/>
<name>A0A1Q2HRX6_9BACT</name>
<proteinExistence type="predicted"/>
<protein>
    <submittedName>
        <fullName evidence="2">Formyltetrahydrofolate deformylase</fullName>
    </submittedName>
</protein>
<sequence>MKNENHSRICIITVTGRDQVGIIARISRELAELGVNIIDVNQKIMSEELFVMTMACDMASSKAAMSELKQRLAEVGQQLDLRINCQDEKIFTQMHRV</sequence>
<evidence type="ECO:0000313" key="2">
    <source>
        <dbReference type="EMBL" id="AQQ10150.1"/>
    </source>
</evidence>
<dbReference type="InterPro" id="IPR050990">
    <property type="entry name" value="UPF0237/GcvR_regulator"/>
</dbReference>
<dbReference type="OrthoDB" id="259192at2"/>
<dbReference type="Gene3D" id="3.30.70.260">
    <property type="match status" value="1"/>
</dbReference>
<dbReference type="KEGG" id="pbu:L21SP3_01976"/>
<dbReference type="SUPFAM" id="SSF55021">
    <property type="entry name" value="ACT-like"/>
    <property type="match status" value="1"/>
</dbReference>
<evidence type="ECO:0000259" key="1">
    <source>
        <dbReference type="PROSITE" id="PS51671"/>
    </source>
</evidence>
<dbReference type="PANTHER" id="PTHR34875:SF6">
    <property type="entry name" value="UPF0237 PROTEIN MJ1558"/>
    <property type="match status" value="1"/>
</dbReference>
<accession>A0A1Q2HRX6</accession>
<dbReference type="STRING" id="1940790.L21SP3_01976"/>
<dbReference type="InterPro" id="IPR045865">
    <property type="entry name" value="ACT-like_dom_sf"/>
</dbReference>
<dbReference type="EMBL" id="CP019633">
    <property type="protein sequence ID" value="AQQ10150.1"/>
    <property type="molecule type" value="Genomic_DNA"/>
</dbReference>
<feature type="domain" description="ACT" evidence="1">
    <location>
        <begin position="11"/>
        <end position="86"/>
    </location>
</feature>
<dbReference type="PANTHER" id="PTHR34875">
    <property type="entry name" value="UPF0237 PROTEIN MJ1558"/>
    <property type="match status" value="1"/>
</dbReference>
<dbReference type="Proteomes" id="UP000188273">
    <property type="component" value="Chromosome"/>
</dbReference>
<dbReference type="NCBIfam" id="NF001220">
    <property type="entry name" value="PRK00194.1"/>
    <property type="match status" value="1"/>
</dbReference>
<dbReference type="Pfam" id="PF13740">
    <property type="entry name" value="ACT_6"/>
    <property type="match status" value="1"/>
</dbReference>
<dbReference type="PROSITE" id="PS51671">
    <property type="entry name" value="ACT"/>
    <property type="match status" value="1"/>
</dbReference>
<dbReference type="InterPro" id="IPR002912">
    <property type="entry name" value="ACT_dom"/>
</dbReference>
<dbReference type="RefSeq" id="WP_077541090.1">
    <property type="nucleotide sequence ID" value="NZ_CP019633.1"/>
</dbReference>
<gene>
    <name evidence="2" type="ORF">L21SP3_01976</name>
</gene>
<evidence type="ECO:0000313" key="3">
    <source>
        <dbReference type="Proteomes" id="UP000188273"/>
    </source>
</evidence>